<dbReference type="SUPFAM" id="SSF52540">
    <property type="entry name" value="P-loop containing nucleoside triphosphate hydrolases"/>
    <property type="match status" value="1"/>
</dbReference>
<dbReference type="RefSeq" id="WP_035381493.1">
    <property type="nucleotide sequence ID" value="NZ_AZQP01000058.1"/>
</dbReference>
<comment type="caution">
    <text evidence="2">The sequence shown here is derived from an EMBL/GenBank/DDBJ whole genome shotgun (WGS) entry which is preliminary data.</text>
</comment>
<reference evidence="2 3" key="1">
    <citation type="journal article" date="2014" name="Genome Announc.">
        <title>Draft Genome Sequence of Fervidicella metallireducens Strain AeBT, an Iron-Reducing Thermoanaerobe from the Great Artesian Basin.</title>
        <authorList>
            <person name="Patel B.K."/>
        </authorList>
    </citation>
    <scope>NUCLEOTIDE SEQUENCE [LARGE SCALE GENOMIC DNA]</scope>
    <source>
        <strain evidence="2 3">AeB</strain>
    </source>
</reference>
<evidence type="ECO:0000313" key="2">
    <source>
        <dbReference type="EMBL" id="EYE87417.1"/>
    </source>
</evidence>
<dbReference type="GO" id="GO:0006260">
    <property type="term" value="P:DNA replication"/>
    <property type="evidence" value="ECO:0007669"/>
    <property type="project" value="TreeGrafter"/>
</dbReference>
<dbReference type="SMART" id="SM00382">
    <property type="entry name" value="AAA"/>
    <property type="match status" value="1"/>
</dbReference>
<name>A0A017RRZ8_9CLOT</name>
<feature type="domain" description="AAA+ ATPase" evidence="1">
    <location>
        <begin position="181"/>
        <end position="310"/>
    </location>
</feature>
<dbReference type="AlphaFoldDB" id="A0A017RRZ8"/>
<evidence type="ECO:0000259" key="1">
    <source>
        <dbReference type="SMART" id="SM00382"/>
    </source>
</evidence>
<gene>
    <name evidence="2" type="ORF">Q428_13455</name>
</gene>
<dbReference type="OrthoDB" id="9776217at2"/>
<protein>
    <submittedName>
        <fullName evidence="2">DNA replication protein DnaC</fullName>
    </submittedName>
</protein>
<evidence type="ECO:0000313" key="3">
    <source>
        <dbReference type="Proteomes" id="UP000019681"/>
    </source>
</evidence>
<dbReference type="InterPro" id="IPR027417">
    <property type="entry name" value="P-loop_NTPase"/>
</dbReference>
<proteinExistence type="predicted"/>
<accession>A0A017RRZ8</accession>
<dbReference type="PANTHER" id="PTHR30050">
    <property type="entry name" value="CHROMOSOMAL REPLICATION INITIATOR PROTEIN DNAA"/>
    <property type="match status" value="1"/>
</dbReference>
<dbReference type="PANTHER" id="PTHR30050:SF4">
    <property type="entry name" value="ATP-BINDING PROTEIN RV3427C IN INSERTION SEQUENCE-RELATED"/>
    <property type="match status" value="1"/>
</dbReference>
<dbReference type="Pfam" id="PF01695">
    <property type="entry name" value="IstB_IS21"/>
    <property type="match status" value="1"/>
</dbReference>
<dbReference type="InterPro" id="IPR002611">
    <property type="entry name" value="IstB_ATP-bd"/>
</dbReference>
<keyword evidence="3" id="KW-1185">Reference proteome</keyword>
<dbReference type="Gene3D" id="3.40.50.300">
    <property type="entry name" value="P-loop containing nucleotide triphosphate hydrolases"/>
    <property type="match status" value="1"/>
</dbReference>
<dbReference type="EMBL" id="AZQP01000058">
    <property type="protein sequence ID" value="EYE87417.1"/>
    <property type="molecule type" value="Genomic_DNA"/>
</dbReference>
<dbReference type="STRING" id="1403537.Q428_13455"/>
<organism evidence="2 3">
    <name type="scientific">Fervidicella metallireducens AeB</name>
    <dbReference type="NCBI Taxonomy" id="1403537"/>
    <lineage>
        <taxon>Bacteria</taxon>
        <taxon>Bacillati</taxon>
        <taxon>Bacillota</taxon>
        <taxon>Clostridia</taxon>
        <taxon>Eubacteriales</taxon>
        <taxon>Clostridiaceae</taxon>
        <taxon>Fervidicella</taxon>
    </lineage>
</organism>
<dbReference type="InterPro" id="IPR003593">
    <property type="entry name" value="AAA+_ATPase"/>
</dbReference>
<dbReference type="CDD" id="cd00009">
    <property type="entry name" value="AAA"/>
    <property type="match status" value="1"/>
</dbReference>
<dbReference type="GO" id="GO:0005524">
    <property type="term" value="F:ATP binding"/>
    <property type="evidence" value="ECO:0007669"/>
    <property type="project" value="InterPro"/>
</dbReference>
<sequence>MQNKYVMEILKEYERLSEEAKSAQLQRQKEIYHKIPRIKEIDNEISRIGYDIASSIFKGIDVESYIKERRRKITDLKMEKAELLTSFRYPVDYMEVKYICEKCKDTGYVKNEKCSCFKQKLIDKFYQQSNLRDVLKKENFDMFDISLYSSEKYKDELVSPRKNMEEILISCINFSQNFNAISDNLFFYGNSGLGKTFLSNCIAKELLDKGKVVIYQTSSNLIQILRESRFDENISRERIEEINTCDLLIIDDLGTEPNTPYSQSELFNIINTRILQGKKMLISTNFSLEDLMTIYPERITSRILGHFTMFKFYGDDIRIKNSINKRKPRI</sequence>
<dbReference type="Proteomes" id="UP000019681">
    <property type="component" value="Unassembled WGS sequence"/>
</dbReference>
<dbReference type="NCBIfam" id="NF005304">
    <property type="entry name" value="PRK06835.1"/>
    <property type="match status" value="1"/>
</dbReference>